<keyword evidence="2" id="KW-1185">Reference proteome</keyword>
<reference evidence="1 2" key="1">
    <citation type="submission" date="2023-10" db="EMBL/GenBank/DDBJ databases">
        <authorList>
            <person name="Venkata Ramana C."/>
            <person name="Sasikala C."/>
            <person name="Dhurka M."/>
        </authorList>
    </citation>
    <scope>NUCLEOTIDE SEQUENCE [LARGE SCALE GENOMIC DNA]</scope>
    <source>
        <strain evidence="1 2">KCTC 32151</strain>
    </source>
</reference>
<dbReference type="RefSeq" id="WP_317560737.1">
    <property type="nucleotide sequence ID" value="NZ_JAWLIP010000002.1"/>
</dbReference>
<evidence type="ECO:0000313" key="2">
    <source>
        <dbReference type="Proteomes" id="UP001185659"/>
    </source>
</evidence>
<accession>A0ABU4AHU3</accession>
<dbReference type="Proteomes" id="UP001185659">
    <property type="component" value="Unassembled WGS sequence"/>
</dbReference>
<comment type="caution">
    <text evidence="1">The sequence shown here is derived from an EMBL/GenBank/DDBJ whole genome shotgun (WGS) entry which is preliminary data.</text>
</comment>
<protein>
    <submittedName>
        <fullName evidence="1">Uncharacterized protein</fullName>
    </submittedName>
</protein>
<organism evidence="1 2">
    <name type="scientific">Nitratireductor aquimarinus</name>
    <dbReference type="NCBI Taxonomy" id="889300"/>
    <lineage>
        <taxon>Bacteria</taxon>
        <taxon>Pseudomonadati</taxon>
        <taxon>Pseudomonadota</taxon>
        <taxon>Alphaproteobacteria</taxon>
        <taxon>Hyphomicrobiales</taxon>
        <taxon>Phyllobacteriaceae</taxon>
        <taxon>Nitratireductor</taxon>
    </lineage>
</organism>
<sequence>MERSFITFDLDAKNEIQKRLEALELIEGRDFCAIGEDSPGGRCIEGLLPKTIKSKVYADNADLVQAMGSGDSKEKNCARNALKAKLLEATKSSGLPSKEFPQFRKLFDQIHKGLLSADA</sequence>
<dbReference type="EMBL" id="JAWLIP010000002">
    <property type="protein sequence ID" value="MDV6225812.1"/>
    <property type="molecule type" value="Genomic_DNA"/>
</dbReference>
<evidence type="ECO:0000313" key="1">
    <source>
        <dbReference type="EMBL" id="MDV6225812.1"/>
    </source>
</evidence>
<name>A0ABU4AHU3_9HYPH</name>
<gene>
    <name evidence="1" type="ORF">R2G56_05895</name>
</gene>
<proteinExistence type="predicted"/>